<proteinExistence type="predicted"/>
<dbReference type="InterPro" id="IPR046335">
    <property type="entry name" value="LacI/GalR-like_sensor"/>
</dbReference>
<dbReference type="STRING" id="910347.SAMN05421773_1298"/>
<evidence type="ECO:0000256" key="2">
    <source>
        <dbReference type="ARBA" id="ARBA00023125"/>
    </source>
</evidence>
<name>A0A1I1V0U1_9ACTN</name>
<dbReference type="GO" id="GO:0003700">
    <property type="term" value="F:DNA-binding transcription factor activity"/>
    <property type="evidence" value="ECO:0007669"/>
    <property type="project" value="TreeGrafter"/>
</dbReference>
<dbReference type="Proteomes" id="UP000199207">
    <property type="component" value="Unassembled WGS sequence"/>
</dbReference>
<dbReference type="CDD" id="cd01392">
    <property type="entry name" value="HTH_LacI"/>
    <property type="match status" value="1"/>
</dbReference>
<protein>
    <submittedName>
        <fullName evidence="5">LacI family transcriptional regulator</fullName>
    </submittedName>
</protein>
<dbReference type="PROSITE" id="PS00356">
    <property type="entry name" value="HTH_LACI_1"/>
    <property type="match status" value="1"/>
</dbReference>
<evidence type="ECO:0000259" key="4">
    <source>
        <dbReference type="PROSITE" id="PS50932"/>
    </source>
</evidence>
<accession>A0A1I1V0U1</accession>
<keyword evidence="3" id="KW-0804">Transcription</keyword>
<feature type="domain" description="HTH lacI-type" evidence="4">
    <location>
        <begin position="4"/>
        <end position="58"/>
    </location>
</feature>
<evidence type="ECO:0000256" key="3">
    <source>
        <dbReference type="ARBA" id="ARBA00023163"/>
    </source>
</evidence>
<dbReference type="Gene3D" id="3.40.50.2300">
    <property type="match status" value="2"/>
</dbReference>
<dbReference type="InterPro" id="IPR028082">
    <property type="entry name" value="Peripla_BP_I"/>
</dbReference>
<organism evidence="5 6">
    <name type="scientific">Streptomyces aidingensis</name>
    <dbReference type="NCBI Taxonomy" id="910347"/>
    <lineage>
        <taxon>Bacteria</taxon>
        <taxon>Bacillati</taxon>
        <taxon>Actinomycetota</taxon>
        <taxon>Actinomycetes</taxon>
        <taxon>Kitasatosporales</taxon>
        <taxon>Streptomycetaceae</taxon>
        <taxon>Streptomyces</taxon>
    </lineage>
</organism>
<dbReference type="PANTHER" id="PTHR30146:SF109">
    <property type="entry name" value="HTH-TYPE TRANSCRIPTIONAL REGULATOR GALS"/>
    <property type="match status" value="1"/>
</dbReference>
<dbReference type="SUPFAM" id="SSF53822">
    <property type="entry name" value="Periplasmic binding protein-like I"/>
    <property type="match status" value="1"/>
</dbReference>
<dbReference type="InterPro" id="IPR010982">
    <property type="entry name" value="Lambda_DNA-bd_dom_sf"/>
</dbReference>
<gene>
    <name evidence="5" type="ORF">SAMN05421773_1298</name>
</gene>
<evidence type="ECO:0000256" key="1">
    <source>
        <dbReference type="ARBA" id="ARBA00023015"/>
    </source>
</evidence>
<dbReference type="AlphaFoldDB" id="A0A1I1V0U1"/>
<dbReference type="Pfam" id="PF00356">
    <property type="entry name" value="LacI"/>
    <property type="match status" value="1"/>
</dbReference>
<dbReference type="InterPro" id="IPR000843">
    <property type="entry name" value="HTH_LacI"/>
</dbReference>
<dbReference type="GO" id="GO:0000976">
    <property type="term" value="F:transcription cis-regulatory region binding"/>
    <property type="evidence" value="ECO:0007669"/>
    <property type="project" value="TreeGrafter"/>
</dbReference>
<dbReference type="Pfam" id="PF13377">
    <property type="entry name" value="Peripla_BP_3"/>
    <property type="match status" value="1"/>
</dbReference>
<evidence type="ECO:0000313" key="5">
    <source>
        <dbReference type="EMBL" id="SFD76646.1"/>
    </source>
</evidence>
<reference evidence="5 6" key="1">
    <citation type="submission" date="2016-10" db="EMBL/GenBank/DDBJ databases">
        <authorList>
            <person name="de Groot N.N."/>
        </authorList>
    </citation>
    <scope>NUCLEOTIDE SEQUENCE [LARGE SCALE GENOMIC DNA]</scope>
    <source>
        <strain evidence="5 6">CGMCC 4.5739</strain>
    </source>
</reference>
<dbReference type="PANTHER" id="PTHR30146">
    <property type="entry name" value="LACI-RELATED TRANSCRIPTIONAL REPRESSOR"/>
    <property type="match status" value="1"/>
</dbReference>
<dbReference type="Gene3D" id="1.10.260.40">
    <property type="entry name" value="lambda repressor-like DNA-binding domains"/>
    <property type="match status" value="1"/>
</dbReference>
<evidence type="ECO:0000313" key="6">
    <source>
        <dbReference type="Proteomes" id="UP000199207"/>
    </source>
</evidence>
<dbReference type="PROSITE" id="PS50932">
    <property type="entry name" value="HTH_LACI_2"/>
    <property type="match status" value="1"/>
</dbReference>
<dbReference type="SUPFAM" id="SSF47413">
    <property type="entry name" value="lambda repressor-like DNA-binding domains"/>
    <property type="match status" value="1"/>
</dbReference>
<dbReference type="RefSeq" id="WP_217652601.1">
    <property type="nucleotide sequence ID" value="NZ_FOLM01000029.1"/>
</dbReference>
<keyword evidence="2" id="KW-0238">DNA-binding</keyword>
<keyword evidence="1" id="KW-0805">Transcription regulation</keyword>
<dbReference type="EMBL" id="FOLM01000029">
    <property type="protein sequence ID" value="SFD76646.1"/>
    <property type="molecule type" value="Genomic_DNA"/>
</dbReference>
<dbReference type="SMART" id="SM00354">
    <property type="entry name" value="HTH_LACI"/>
    <property type="match status" value="1"/>
</dbReference>
<sequence length="340" mass="36039">MGSVGMREVAALAGVSVSTVSNVLNRPERVSADAAARVRAAIEALGYVPNLPARQLRGGRSGTIGMAVMDTAVPFFSQMILAAETVAERSGLSLMVGNSFASLTRQERHLANFERYRVDGVLVTPVSRDLSSLHRLRRRGVPVVLVDARDDDGGFDSVWLDDVAGGRLATEHLIGIGRTRICFVGGPLHIRQTAGRLAGCREVMAATAGVTLTVRECEGRGGGMREGREAGEELAAMPAGERPDGIFAASDHKAIGLMQSLLRAGLRVPDDIAIVGYDDSEFAENTTVPLSSVRQPALDMGRSAAELLIQRISDADAPVRQVTFDPELIVRESTGARAAG</sequence>
<keyword evidence="6" id="KW-1185">Reference proteome</keyword>